<evidence type="ECO:0000259" key="1">
    <source>
        <dbReference type="Pfam" id="PF00186"/>
    </source>
</evidence>
<reference evidence="2" key="1">
    <citation type="submission" date="2018-05" db="EMBL/GenBank/DDBJ databases">
        <authorList>
            <person name="Lanie J.A."/>
            <person name="Ng W.-L."/>
            <person name="Kazmierczak K.M."/>
            <person name="Andrzejewski T.M."/>
            <person name="Davidsen T.M."/>
            <person name="Wayne K.J."/>
            <person name="Tettelin H."/>
            <person name="Glass J.I."/>
            <person name="Rusch D."/>
            <person name="Podicherti R."/>
            <person name="Tsui H.-C.T."/>
            <person name="Winkler M.E."/>
        </authorList>
    </citation>
    <scope>NUCLEOTIDE SEQUENCE</scope>
</reference>
<name>A0A381SFA7_9ZZZZ</name>
<dbReference type="Pfam" id="PF00186">
    <property type="entry name" value="DHFR_1"/>
    <property type="match status" value="1"/>
</dbReference>
<dbReference type="InterPro" id="IPR001796">
    <property type="entry name" value="DHFR_dom"/>
</dbReference>
<protein>
    <recommendedName>
        <fullName evidence="1">DHFR domain-containing protein</fullName>
    </recommendedName>
</protein>
<dbReference type="SUPFAM" id="SSF53597">
    <property type="entry name" value="Dihydrofolate reductase-like"/>
    <property type="match status" value="1"/>
</dbReference>
<organism evidence="2">
    <name type="scientific">marine metagenome</name>
    <dbReference type="NCBI Taxonomy" id="408172"/>
    <lineage>
        <taxon>unclassified sequences</taxon>
        <taxon>metagenomes</taxon>
        <taxon>ecological metagenomes</taxon>
    </lineage>
</organism>
<dbReference type="InterPro" id="IPR024072">
    <property type="entry name" value="DHFR-like_dom_sf"/>
</dbReference>
<feature type="domain" description="DHFR" evidence="1">
    <location>
        <begin position="1"/>
        <end position="61"/>
    </location>
</feature>
<gene>
    <name evidence="2" type="ORF">METZ01_LOCUS55500</name>
</gene>
<accession>A0A381SFA7</accession>
<sequence length="105" mass="12128">MGSNTHKTLNDGLPGREMIIVNRTDNPVDILRRIDQKRCFVIGGGKTYSKFSSYLTHLYLTIHPLVFKRGIRLFTKLEKEISISFVRLVPVIAEEGIFQFQFKVE</sequence>
<dbReference type="GO" id="GO:0046654">
    <property type="term" value="P:tetrahydrofolate biosynthetic process"/>
    <property type="evidence" value="ECO:0007669"/>
    <property type="project" value="InterPro"/>
</dbReference>
<dbReference type="GO" id="GO:0004146">
    <property type="term" value="F:dihydrofolate reductase activity"/>
    <property type="evidence" value="ECO:0007669"/>
    <property type="project" value="InterPro"/>
</dbReference>
<dbReference type="AlphaFoldDB" id="A0A381SFA7"/>
<dbReference type="EMBL" id="UINC01003026">
    <property type="protein sequence ID" value="SVA02646.1"/>
    <property type="molecule type" value="Genomic_DNA"/>
</dbReference>
<dbReference type="Gene3D" id="3.40.430.10">
    <property type="entry name" value="Dihydrofolate Reductase, subunit A"/>
    <property type="match status" value="1"/>
</dbReference>
<proteinExistence type="predicted"/>
<evidence type="ECO:0000313" key="2">
    <source>
        <dbReference type="EMBL" id="SVA02646.1"/>
    </source>
</evidence>